<dbReference type="EMBL" id="CP001736">
    <property type="protein sequence ID" value="ADB33202.1"/>
    <property type="molecule type" value="Genomic_DNA"/>
</dbReference>
<feature type="compositionally biased region" description="Acidic residues" evidence="1">
    <location>
        <begin position="239"/>
        <end position="251"/>
    </location>
</feature>
<feature type="region of interest" description="Disordered" evidence="1">
    <location>
        <begin position="230"/>
        <end position="262"/>
    </location>
</feature>
<dbReference type="InterPro" id="IPR025410">
    <property type="entry name" value="Lant_dehyd"/>
</dbReference>
<proteinExistence type="predicted"/>
<name>D2PSR4_KRIFD</name>
<evidence type="ECO:0000313" key="4">
    <source>
        <dbReference type="Proteomes" id="UP000007967"/>
    </source>
</evidence>
<organism evidence="3 4">
    <name type="scientific">Kribbella flavida (strain DSM 17836 / JCM 10339 / NBRC 14399)</name>
    <dbReference type="NCBI Taxonomy" id="479435"/>
    <lineage>
        <taxon>Bacteria</taxon>
        <taxon>Bacillati</taxon>
        <taxon>Actinomycetota</taxon>
        <taxon>Actinomycetes</taxon>
        <taxon>Propionibacteriales</taxon>
        <taxon>Kribbellaceae</taxon>
        <taxon>Kribbella</taxon>
    </lineage>
</organism>
<dbReference type="RefSeq" id="WP_012921756.1">
    <property type="nucleotide sequence ID" value="NC_013729.1"/>
</dbReference>
<gene>
    <name evidence="3" type="ordered locus">Kfla_4155</name>
</gene>
<keyword evidence="4" id="KW-1185">Reference proteome</keyword>
<reference evidence="3 4" key="2">
    <citation type="journal article" date="2010" name="Stand. Genomic Sci.">
        <title>Complete genome sequence of Kribbella flavida type strain (IFO 14399).</title>
        <authorList>
            <person name="Pukall R."/>
            <person name="Lapidus A."/>
            <person name="Glavina Del Rio T."/>
            <person name="Copeland A."/>
            <person name="Tice H."/>
            <person name="Cheng J.-F."/>
            <person name="Lucas S."/>
            <person name="Chen F."/>
            <person name="Nolan M."/>
            <person name="LaButti K."/>
            <person name="Pati A."/>
            <person name="Ivanova N."/>
            <person name="Mavrommatis K."/>
            <person name="Mikhailova N."/>
            <person name="Pitluck S."/>
            <person name="Bruce D."/>
            <person name="Goodwin L."/>
            <person name="Land M."/>
            <person name="Hauser L."/>
            <person name="Chang Y.-J."/>
            <person name="Jeffries C.D."/>
            <person name="Chen A."/>
            <person name="Palaniappan K."/>
            <person name="Chain P."/>
            <person name="Rohde M."/>
            <person name="Goeker M."/>
            <person name="Bristow J."/>
            <person name="Eisen J.A."/>
            <person name="Markowitz V."/>
            <person name="Hugenholtz P."/>
            <person name="Kyrpides N.C."/>
            <person name="Klenk H.-P."/>
            <person name="Brettin T."/>
        </authorList>
    </citation>
    <scope>NUCLEOTIDE SEQUENCE [LARGE SCALE GENOMIC DNA]</scope>
    <source>
        <strain evidence="4">DSM 17836 / JCM 10339 / NBRC 14399</strain>
    </source>
</reference>
<sequence>MDQAAQRLAAAWAGEAGNLLPPVVSVEDDVLRVVRRPSGRADAELLAGALPGTVASILLEVFDKLSGACVRLRQEFKELIDQDLLCPANAALFGGLSSEMVLLALSGPEAIGRYRAGQQADAFINFLECFLRRLRSDRRGRVVGLTAHDAETHNGGQRVLRVDLADGTRLAYKPRPADTELLFLASEDSVFALLNALPPASGEIKLPVLRCLPGDGTYSWQEWIERPPQWGLIAGSPDPEPDTDTDSDSAADSDPYSGPGHDGVLQRRLHGLVLDPSEAGTFWHRAGSLTAACFGFGLTDLAEGNLVTGTRADDPDPLYYPIDLELAFLPVRRLGETALVPGESSPHHHVGMEAEPRLCSSDGPALCLVESSDGSLAARRRSVPWARDETRTVVADTKGNTGYAAYLPSFLRGMFDAWTLMCTNRPALVEAMARPAVTRVLLRATAEYSKIIDDYLLDGAALPDGLSPSEREQLLRLDVPYYYRSTTGGPLLHWDPSSGQSLENDDEDAPRPAEWIRNGEGFTLARLGVALRDAVAPVAGGLRQQTLIDETRGVRLAVFDEQSGEVSLDWQQAGRRITYRWSGTKVSLRLRALADLTAVRDRLLRLDAVDTAWRGEWSAGGFSDVAAEDRLRRLTGAAADWLRGVIDEHGWPGRLLVGDEAADAAGRLVQHLDDQVDFQYAALKLIEQAAAYGDMPARHVPYLIDAIRVAEGRPQRYGTKFEPVDGELVPCRLEDPSAVDALRAEAGLEPLAEYAAHIRLRFPLPTPEVR</sequence>
<evidence type="ECO:0000259" key="2">
    <source>
        <dbReference type="Pfam" id="PF13575"/>
    </source>
</evidence>
<dbReference type="InterPro" id="IPR046732">
    <property type="entry name" value="DUF6624"/>
</dbReference>
<feature type="domain" description="Lantibiotic biosynthesis protein dehydration" evidence="2">
    <location>
        <begin position="137"/>
        <end position="226"/>
    </location>
</feature>
<dbReference type="Pfam" id="PF13575">
    <property type="entry name" value="DUF4135"/>
    <property type="match status" value="1"/>
</dbReference>
<dbReference type="Pfam" id="PF20329">
    <property type="entry name" value="DUF6624"/>
    <property type="match status" value="1"/>
</dbReference>
<evidence type="ECO:0000256" key="1">
    <source>
        <dbReference type="SAM" id="MobiDB-lite"/>
    </source>
</evidence>
<dbReference type="OrthoDB" id="22038at2"/>
<dbReference type="HOGENOM" id="CLU_012340_0_0_11"/>
<accession>D2PSR4</accession>
<dbReference type="AlphaFoldDB" id="D2PSR4"/>
<dbReference type="KEGG" id="kfl:Kfla_4155"/>
<evidence type="ECO:0000313" key="3">
    <source>
        <dbReference type="EMBL" id="ADB33202.1"/>
    </source>
</evidence>
<dbReference type="Proteomes" id="UP000007967">
    <property type="component" value="Chromosome"/>
</dbReference>
<dbReference type="eggNOG" id="COG4403">
    <property type="taxonomic scope" value="Bacteria"/>
</dbReference>
<reference evidence="4" key="1">
    <citation type="submission" date="2009-09" db="EMBL/GenBank/DDBJ databases">
        <title>The complete genome of Kribbella flavida DSM 17836.</title>
        <authorList>
            <consortium name="US DOE Joint Genome Institute (JGI-PGF)"/>
            <person name="Lucas S."/>
            <person name="Copeland A."/>
            <person name="Lapidus A."/>
            <person name="Glavina del Rio T."/>
            <person name="Dalin E."/>
            <person name="Tice H."/>
            <person name="Bruce D."/>
            <person name="Goodwin L."/>
            <person name="Pitluck S."/>
            <person name="Kyrpides N."/>
            <person name="Mavromatis K."/>
            <person name="Ivanova N."/>
            <person name="Saunders E."/>
            <person name="Brettin T."/>
            <person name="Detter J.C."/>
            <person name="Han C."/>
            <person name="Larimer F."/>
            <person name="Land M."/>
            <person name="Hauser L."/>
            <person name="Markowitz V."/>
            <person name="Cheng J.-F."/>
            <person name="Hugenholtz P."/>
            <person name="Woyke T."/>
            <person name="Wu D."/>
            <person name="Pukall R."/>
            <person name="Klenk H.-P."/>
            <person name="Eisen J.A."/>
        </authorList>
    </citation>
    <scope>NUCLEOTIDE SEQUENCE [LARGE SCALE GENOMIC DNA]</scope>
    <source>
        <strain evidence="4">DSM 17836 / JCM 10339 / NBRC 14399</strain>
    </source>
</reference>
<dbReference type="STRING" id="479435.Kfla_4155"/>
<protein>
    <recommendedName>
        <fullName evidence="2">Lantibiotic biosynthesis protein dehydration domain-containing protein</fullName>
    </recommendedName>
</protein>